<sequence length="612" mass="69107">MDFETFIRAVDSLDGYRGLISTIGGEPLLHPEYHRFATYLLQKRGKPKKADDGRCQALVRDCLGFAKMQRWFEGSVNAGRGFLLFTSMPKNFYSRYEIVQDTVTDLWLNDHTNPSFHQPILISRKDLGIGDAEFARMRANCWLQNFWSASITPKGAFFCEIAGTLDLLFDGPGGKTIEPGWWEKDISEFSDQFHWCDICGMPLKTYSRNANDEVDDASETLYKRLESVQSPKLKAGKVHLFSAATSMSDTPPSLGLDMASVTANYQPYDALRVGNAVQNLKPDGVWLVQPVRTPQELDFARQHMNTLSGIYIVGAANLKNDVERVFPASETIRHIFSDQITANTTLGDILRRALAVCPLQTWLMLADPDLSLPPAFADTVSDYFLNPGYLFVCSFGRGRGLMLSKTASALRQLGEDGLCACRSLEQILMTWGAKVHYLEAGFETLSDFDIPCLREKAYRSYAEDIAFVQRLRQRLEDTSPSGSTLLVTHSAFIFHTLSIARLITEMGYGVHVISTEKFKEYFFDWLPEEACTYFEQSHFSYQEQQDIRANIKARQQFAGAIVPYSFGPSTVKPIDDYTDALRTAEDIGGTIVGIINIRRQFIELEYNIWQDN</sequence>
<dbReference type="RefSeq" id="WP_407844576.1">
    <property type="nucleotide sequence ID" value="NZ_BAAFSG010000001.1"/>
</dbReference>
<dbReference type="EMBL" id="BAAFSG010000001">
    <property type="protein sequence ID" value="GAB1253986.1"/>
    <property type="molecule type" value="Genomic_DNA"/>
</dbReference>
<gene>
    <name evidence="1" type="ORF">Defa_14730</name>
</gene>
<dbReference type="Proteomes" id="UP001628192">
    <property type="component" value="Unassembled WGS sequence"/>
</dbReference>
<keyword evidence="2" id="KW-1185">Reference proteome</keyword>
<comment type="caution">
    <text evidence="1">The sequence shown here is derived from an EMBL/GenBank/DDBJ whole genome shotgun (WGS) entry which is preliminary data.</text>
</comment>
<evidence type="ECO:0000313" key="2">
    <source>
        <dbReference type="Proteomes" id="UP001628192"/>
    </source>
</evidence>
<reference evidence="1 2" key="1">
    <citation type="journal article" date="2025" name="Int. J. Syst. Evol. Microbiol.">
        <title>Desulfovibrio falkowii sp. nov., Porphyromonas miyakawae sp. nov., Mediterraneibacter flintii sp. nov. and Owariibacterium komagatae gen. nov., sp. nov., isolated from human faeces.</title>
        <authorList>
            <person name="Hamaguchi T."/>
            <person name="Ohara M."/>
            <person name="Hisatomi A."/>
            <person name="Sekiguchi K."/>
            <person name="Takeda J.I."/>
            <person name="Ueyama J."/>
            <person name="Ito M."/>
            <person name="Nishiwaki H."/>
            <person name="Ogi T."/>
            <person name="Hirayama M."/>
            <person name="Ohkuma M."/>
            <person name="Sakamoto M."/>
            <person name="Ohno K."/>
        </authorList>
    </citation>
    <scope>NUCLEOTIDE SEQUENCE [LARGE SCALE GENOMIC DNA]</scope>
    <source>
        <strain evidence="1 2">13CB8C</strain>
    </source>
</reference>
<proteinExistence type="predicted"/>
<organism evidence="1 2">
    <name type="scientific">Desulfovibrio falkowii</name>
    <dbReference type="NCBI Taxonomy" id="3136602"/>
    <lineage>
        <taxon>Bacteria</taxon>
        <taxon>Pseudomonadati</taxon>
        <taxon>Thermodesulfobacteriota</taxon>
        <taxon>Desulfovibrionia</taxon>
        <taxon>Desulfovibrionales</taxon>
        <taxon>Desulfovibrionaceae</taxon>
        <taxon>Desulfovibrio</taxon>
    </lineage>
</organism>
<evidence type="ECO:0000313" key="1">
    <source>
        <dbReference type="EMBL" id="GAB1253986.1"/>
    </source>
</evidence>
<name>A0ABQ0E8W4_9BACT</name>
<protein>
    <submittedName>
        <fullName evidence="1">Uncharacterized protein</fullName>
    </submittedName>
</protein>
<accession>A0ABQ0E8W4</accession>